<name>A0ABT6MK64_9NOCA</name>
<proteinExistence type="predicted"/>
<protein>
    <submittedName>
        <fullName evidence="1">Uncharacterized protein</fullName>
    </submittedName>
</protein>
<accession>A0ABT6MK64</accession>
<dbReference type="EMBL" id="JARXVC010000024">
    <property type="protein sequence ID" value="MDH6284605.1"/>
    <property type="molecule type" value="Genomic_DNA"/>
</dbReference>
<dbReference type="Proteomes" id="UP001160334">
    <property type="component" value="Unassembled WGS sequence"/>
</dbReference>
<evidence type="ECO:0000313" key="2">
    <source>
        <dbReference type="Proteomes" id="UP001160334"/>
    </source>
</evidence>
<organism evidence="1 2">
    <name type="scientific">Prescottella agglutinans</name>
    <dbReference type="NCBI Taxonomy" id="1644129"/>
    <lineage>
        <taxon>Bacteria</taxon>
        <taxon>Bacillati</taxon>
        <taxon>Actinomycetota</taxon>
        <taxon>Actinomycetes</taxon>
        <taxon>Mycobacteriales</taxon>
        <taxon>Nocardiaceae</taxon>
        <taxon>Prescottella</taxon>
    </lineage>
</organism>
<reference evidence="1 2" key="1">
    <citation type="submission" date="2023-04" db="EMBL/GenBank/DDBJ databases">
        <title>Forest soil microbial communities from Buena Vista Peninsula, Colon Province, Panama.</title>
        <authorList>
            <person name="Bouskill N."/>
        </authorList>
    </citation>
    <scope>NUCLEOTIDE SEQUENCE [LARGE SCALE GENOMIC DNA]</scope>
    <source>
        <strain evidence="1 2">CFH S0262</strain>
    </source>
</reference>
<evidence type="ECO:0000313" key="1">
    <source>
        <dbReference type="EMBL" id="MDH6284605.1"/>
    </source>
</evidence>
<keyword evidence="2" id="KW-1185">Reference proteome</keyword>
<comment type="caution">
    <text evidence="1">The sequence shown here is derived from an EMBL/GenBank/DDBJ whole genome shotgun (WGS) entry which is preliminary data.</text>
</comment>
<gene>
    <name evidence="1" type="ORF">M2280_005866</name>
</gene>
<sequence>MAGHENGHEDGHEDGQRRGDLTRLMNLVGDAVAVEAGRLIGHDVAAHLLGLMFGLFLGTAQHAARSVLVDQRHACCSAPLGRVKHRVPGHETVVAAPIRERSLSLLQEVPCPLSMFRLRFRT</sequence>